<dbReference type="InterPro" id="IPR006145">
    <property type="entry name" value="PsdUridine_synth_RsuA/RluA"/>
</dbReference>
<accession>A0A7W9EEK4</accession>
<proteinExistence type="inferred from homology"/>
<feature type="region of interest" description="Disordered" evidence="2">
    <location>
        <begin position="214"/>
        <end position="237"/>
    </location>
</feature>
<dbReference type="PANTHER" id="PTHR21600:SF87">
    <property type="entry name" value="RNA PSEUDOURIDYLATE SYNTHASE DOMAIN-CONTAINING PROTEIN 1"/>
    <property type="match status" value="1"/>
</dbReference>
<dbReference type="Proteomes" id="UP000549617">
    <property type="component" value="Unassembled WGS sequence"/>
</dbReference>
<dbReference type="AlphaFoldDB" id="A0A7W9EEK4"/>
<comment type="similarity">
    <text evidence="1">Belongs to the pseudouridine synthase RluA family.</text>
</comment>
<evidence type="ECO:0000256" key="1">
    <source>
        <dbReference type="ARBA" id="ARBA00010876"/>
    </source>
</evidence>
<dbReference type="SUPFAM" id="SSF55120">
    <property type="entry name" value="Pseudouridine synthase"/>
    <property type="match status" value="1"/>
</dbReference>
<dbReference type="EMBL" id="JACIJC010000003">
    <property type="protein sequence ID" value="MBB5686134.1"/>
    <property type="molecule type" value="Genomic_DNA"/>
</dbReference>
<dbReference type="InterPro" id="IPR050188">
    <property type="entry name" value="RluA_PseudoU_synthase"/>
</dbReference>
<evidence type="ECO:0000259" key="3">
    <source>
        <dbReference type="Pfam" id="PF00849"/>
    </source>
</evidence>
<reference evidence="4 5" key="1">
    <citation type="submission" date="2020-08" db="EMBL/GenBank/DDBJ databases">
        <title>Genomic Encyclopedia of Type Strains, Phase IV (KMG-IV): sequencing the most valuable type-strain genomes for metagenomic binning, comparative biology and taxonomic classification.</title>
        <authorList>
            <person name="Goeker M."/>
        </authorList>
    </citation>
    <scope>NUCLEOTIDE SEQUENCE [LARGE SCALE GENOMIC DNA]</scope>
    <source>
        <strain evidence="4 5">DSM 25079</strain>
    </source>
</reference>
<keyword evidence="4" id="KW-0413">Isomerase</keyword>
<dbReference type="EC" id="5.4.99.29" evidence="4"/>
<organism evidence="4 5">
    <name type="scientific">Sphingobium boeckii</name>
    <dbReference type="NCBI Taxonomy" id="1082345"/>
    <lineage>
        <taxon>Bacteria</taxon>
        <taxon>Pseudomonadati</taxon>
        <taxon>Pseudomonadota</taxon>
        <taxon>Alphaproteobacteria</taxon>
        <taxon>Sphingomonadales</taxon>
        <taxon>Sphingomonadaceae</taxon>
        <taxon>Sphingobium</taxon>
    </lineage>
</organism>
<evidence type="ECO:0000313" key="4">
    <source>
        <dbReference type="EMBL" id="MBB5686134.1"/>
    </source>
</evidence>
<evidence type="ECO:0000313" key="5">
    <source>
        <dbReference type="Proteomes" id="UP000549617"/>
    </source>
</evidence>
<name>A0A7W9EEK4_9SPHN</name>
<feature type="domain" description="Pseudouridine synthase RsuA/RluA-like" evidence="3">
    <location>
        <begin position="14"/>
        <end position="160"/>
    </location>
</feature>
<dbReference type="GO" id="GO:0160142">
    <property type="term" value="F:23S rRNA pseudouridine(746) synthase activity"/>
    <property type="evidence" value="ECO:0007669"/>
    <property type="project" value="UniProtKB-EC"/>
</dbReference>
<comment type="caution">
    <text evidence="4">The sequence shown here is derived from an EMBL/GenBank/DDBJ whole genome shotgun (WGS) entry which is preliminary data.</text>
</comment>
<dbReference type="Pfam" id="PF00849">
    <property type="entry name" value="PseudoU_synth_2"/>
    <property type="match status" value="1"/>
</dbReference>
<dbReference type="RefSeq" id="WP_184018201.1">
    <property type="nucleotide sequence ID" value="NZ_JACIJC010000003.1"/>
</dbReference>
<dbReference type="EC" id="5.4.99.28" evidence="4"/>
<dbReference type="PROSITE" id="PS01129">
    <property type="entry name" value="PSI_RLU"/>
    <property type="match status" value="1"/>
</dbReference>
<dbReference type="GO" id="GO:0000455">
    <property type="term" value="P:enzyme-directed rRNA pseudouridine synthesis"/>
    <property type="evidence" value="ECO:0007669"/>
    <property type="project" value="TreeGrafter"/>
</dbReference>
<evidence type="ECO:0000256" key="2">
    <source>
        <dbReference type="SAM" id="MobiDB-lite"/>
    </source>
</evidence>
<dbReference type="InterPro" id="IPR006224">
    <property type="entry name" value="PsdUridine_synth_RluA-like_CS"/>
</dbReference>
<dbReference type="CDD" id="cd02869">
    <property type="entry name" value="PseudoU_synth_RluA_like"/>
    <property type="match status" value="1"/>
</dbReference>
<dbReference type="GO" id="GO:0160151">
    <property type="term" value="F:tRNA pseudouridine(32) synthase activity"/>
    <property type="evidence" value="ECO:0007669"/>
    <property type="project" value="UniProtKB-EC"/>
</dbReference>
<gene>
    <name evidence="4" type="ORF">FHS49_002150</name>
</gene>
<dbReference type="GO" id="GO:0003723">
    <property type="term" value="F:RNA binding"/>
    <property type="evidence" value="ECO:0007669"/>
    <property type="project" value="InterPro"/>
</dbReference>
<sequence>MLSDHVLFIDGEAIILDKPAGLPVDAPRDGSLSLENHLSLLTFGFKRWPLAVHRLDRDTSGCLLLARNPKAHKRFGQAFEAGLVEKHYLAVIEGVPETEEGLIDMPLLKVSTREQGWRMAIDPKGKAARTAWRTLMVKDGRALIGFTPQTGRTHQIRAHALYGLGAAIVGDPVYGKSGEPMLLHSQRLYIPREGKPPVEAVAPLPERFEAAGFGHEIDPPKVDAPALVPEADGHGEG</sequence>
<keyword evidence="5" id="KW-1185">Reference proteome</keyword>
<protein>
    <submittedName>
        <fullName evidence="4">tRNA pseudouridine32 synthase/23S rRNA pseudouridine746 synthase</fullName>
        <ecNumber evidence="4">5.4.99.28</ecNumber>
        <ecNumber evidence="4">5.4.99.29</ecNumber>
    </submittedName>
</protein>
<dbReference type="Gene3D" id="3.30.2350.10">
    <property type="entry name" value="Pseudouridine synthase"/>
    <property type="match status" value="1"/>
</dbReference>
<dbReference type="InterPro" id="IPR020103">
    <property type="entry name" value="PsdUridine_synth_cat_dom_sf"/>
</dbReference>
<dbReference type="PANTHER" id="PTHR21600">
    <property type="entry name" value="MITOCHONDRIAL RNA PSEUDOURIDINE SYNTHASE"/>
    <property type="match status" value="1"/>
</dbReference>